<feature type="compositionally biased region" description="Low complexity" evidence="1">
    <location>
        <begin position="37"/>
        <end position="48"/>
    </location>
</feature>
<reference evidence="3" key="1">
    <citation type="journal article" date="2021" name="bioRxiv">
        <title>Whole Genome Assembly and Annotation of Northern Wild Rice, Zizania palustris L., Supports a Whole Genome Duplication in the Zizania Genus.</title>
        <authorList>
            <person name="Haas M."/>
            <person name="Kono T."/>
            <person name="Macchietto M."/>
            <person name="Millas R."/>
            <person name="McGilp L."/>
            <person name="Shao M."/>
            <person name="Duquette J."/>
            <person name="Hirsch C.N."/>
            <person name="Kimball J."/>
        </authorList>
    </citation>
    <scope>NUCLEOTIDE SEQUENCE</scope>
    <source>
        <tissue evidence="3">Fresh leaf tissue</tissue>
    </source>
</reference>
<reference evidence="3" key="2">
    <citation type="submission" date="2021-02" db="EMBL/GenBank/DDBJ databases">
        <authorList>
            <person name="Kimball J.A."/>
            <person name="Haas M.W."/>
            <person name="Macchietto M."/>
            <person name="Kono T."/>
            <person name="Duquette J."/>
            <person name="Shao M."/>
        </authorList>
    </citation>
    <scope>NUCLEOTIDE SEQUENCE</scope>
    <source>
        <tissue evidence="3">Fresh leaf tissue</tissue>
    </source>
</reference>
<evidence type="ECO:0000256" key="2">
    <source>
        <dbReference type="SAM" id="SignalP"/>
    </source>
</evidence>
<feature type="region of interest" description="Disordered" evidence="1">
    <location>
        <begin position="28"/>
        <end position="66"/>
    </location>
</feature>
<keyword evidence="4" id="KW-1185">Reference proteome</keyword>
<gene>
    <name evidence="3" type="ORF">GUJ93_ZPchr0006g46137</name>
</gene>
<dbReference type="AlphaFoldDB" id="A0A8J5TB84"/>
<name>A0A8J5TB84_ZIZPA</name>
<proteinExistence type="predicted"/>
<protein>
    <submittedName>
        <fullName evidence="3">Uncharacterized protein</fullName>
    </submittedName>
</protein>
<accession>A0A8J5TB84</accession>
<dbReference type="Proteomes" id="UP000729402">
    <property type="component" value="Unassembled WGS sequence"/>
</dbReference>
<organism evidence="3 4">
    <name type="scientific">Zizania palustris</name>
    <name type="common">Northern wild rice</name>
    <dbReference type="NCBI Taxonomy" id="103762"/>
    <lineage>
        <taxon>Eukaryota</taxon>
        <taxon>Viridiplantae</taxon>
        <taxon>Streptophyta</taxon>
        <taxon>Embryophyta</taxon>
        <taxon>Tracheophyta</taxon>
        <taxon>Spermatophyta</taxon>
        <taxon>Magnoliopsida</taxon>
        <taxon>Liliopsida</taxon>
        <taxon>Poales</taxon>
        <taxon>Poaceae</taxon>
        <taxon>BOP clade</taxon>
        <taxon>Oryzoideae</taxon>
        <taxon>Oryzeae</taxon>
        <taxon>Zizaniinae</taxon>
        <taxon>Zizania</taxon>
    </lineage>
</organism>
<evidence type="ECO:0000313" key="3">
    <source>
        <dbReference type="EMBL" id="KAG8070491.1"/>
    </source>
</evidence>
<feature type="chain" id="PRO_5035305051" evidence="2">
    <location>
        <begin position="17"/>
        <end position="83"/>
    </location>
</feature>
<feature type="signal peptide" evidence="2">
    <location>
        <begin position="1"/>
        <end position="16"/>
    </location>
</feature>
<comment type="caution">
    <text evidence="3">The sequence shown here is derived from an EMBL/GenBank/DDBJ whole genome shotgun (WGS) entry which is preliminary data.</text>
</comment>
<evidence type="ECO:0000256" key="1">
    <source>
        <dbReference type="SAM" id="MobiDB-lite"/>
    </source>
</evidence>
<dbReference type="EMBL" id="JAAALK010000283">
    <property type="protein sequence ID" value="KAG8070491.1"/>
    <property type="molecule type" value="Genomic_DNA"/>
</dbReference>
<sequence length="83" mass="8628">MRTLVVLLPFLLLVLAFPVDVVLADGDVDGKEGKGNNGSSNGVGPVKNQHCPKLGRGPDPHGDDTTTVVFSNNVFSSTIIIGV</sequence>
<keyword evidence="2" id="KW-0732">Signal</keyword>
<evidence type="ECO:0000313" key="4">
    <source>
        <dbReference type="Proteomes" id="UP000729402"/>
    </source>
</evidence>